<evidence type="ECO:0000256" key="2">
    <source>
        <dbReference type="ARBA" id="ARBA00023316"/>
    </source>
</evidence>
<gene>
    <name evidence="5" type="ORF">ACFPM4_18425</name>
</gene>
<dbReference type="Pfam" id="PF08239">
    <property type="entry name" value="SH3_3"/>
    <property type="match status" value="3"/>
</dbReference>
<dbReference type="InterPro" id="IPR003646">
    <property type="entry name" value="SH3-like_bac-type"/>
</dbReference>
<comment type="caution">
    <text evidence="5">The sequence shown here is derived from an EMBL/GenBank/DDBJ whole genome shotgun (WGS) entry which is preliminary data.</text>
</comment>
<keyword evidence="6" id="KW-1185">Reference proteome</keyword>
<proteinExistence type="predicted"/>
<evidence type="ECO:0000313" key="5">
    <source>
        <dbReference type="EMBL" id="MFC5466704.1"/>
    </source>
</evidence>
<dbReference type="SMART" id="SM00287">
    <property type="entry name" value="SH3b"/>
    <property type="match status" value="3"/>
</dbReference>
<keyword evidence="2" id="KW-0961">Cell wall biogenesis/degradation</keyword>
<evidence type="ECO:0000256" key="1">
    <source>
        <dbReference type="ARBA" id="ARBA00022801"/>
    </source>
</evidence>
<evidence type="ECO:0000313" key="6">
    <source>
        <dbReference type="Proteomes" id="UP001596147"/>
    </source>
</evidence>
<dbReference type="SUPFAM" id="SSF53187">
    <property type="entry name" value="Zn-dependent exopeptidases"/>
    <property type="match status" value="1"/>
</dbReference>
<dbReference type="Pfam" id="PF01520">
    <property type="entry name" value="Amidase_3"/>
    <property type="match status" value="1"/>
</dbReference>
<dbReference type="GO" id="GO:0008745">
    <property type="term" value="F:N-acetylmuramoyl-L-alanine amidase activity"/>
    <property type="evidence" value="ECO:0007669"/>
    <property type="project" value="UniProtKB-EC"/>
</dbReference>
<dbReference type="PANTHER" id="PTHR30404:SF7">
    <property type="entry name" value="CELL WALL AMIDASE LYTH-RELATED"/>
    <property type="match status" value="1"/>
</dbReference>
<reference evidence="6" key="1">
    <citation type="journal article" date="2019" name="Int. J. Syst. Evol. Microbiol.">
        <title>The Global Catalogue of Microorganisms (GCM) 10K type strain sequencing project: providing services to taxonomists for standard genome sequencing and annotation.</title>
        <authorList>
            <consortium name="The Broad Institute Genomics Platform"/>
            <consortium name="The Broad Institute Genome Sequencing Center for Infectious Disease"/>
            <person name="Wu L."/>
            <person name="Ma J."/>
        </authorList>
    </citation>
    <scope>NUCLEOTIDE SEQUENCE [LARGE SCALE GENOMIC DNA]</scope>
    <source>
        <strain evidence="6">CGMCC 1.12237</strain>
    </source>
</reference>
<organism evidence="5 6">
    <name type="scientific">Lederbergia graminis</name>
    <dbReference type="NCBI Taxonomy" id="735518"/>
    <lineage>
        <taxon>Bacteria</taxon>
        <taxon>Bacillati</taxon>
        <taxon>Bacillota</taxon>
        <taxon>Bacilli</taxon>
        <taxon>Bacillales</taxon>
        <taxon>Bacillaceae</taxon>
        <taxon>Lederbergia</taxon>
    </lineage>
</organism>
<dbReference type="InterPro" id="IPR050695">
    <property type="entry name" value="N-acetylmuramoyl_amidase_3"/>
</dbReference>
<dbReference type="CDD" id="cd02696">
    <property type="entry name" value="MurNAc-LAA"/>
    <property type="match status" value="1"/>
</dbReference>
<keyword evidence="1 5" id="KW-0378">Hydrolase</keyword>
<dbReference type="PROSITE" id="PS51781">
    <property type="entry name" value="SH3B"/>
    <property type="match status" value="2"/>
</dbReference>
<dbReference type="Gene3D" id="2.30.30.40">
    <property type="entry name" value="SH3 Domains"/>
    <property type="match status" value="3"/>
</dbReference>
<keyword evidence="3" id="KW-0732">Signal</keyword>
<dbReference type="InterPro" id="IPR002508">
    <property type="entry name" value="MurNAc-LAA_cat"/>
</dbReference>
<dbReference type="Proteomes" id="UP001596147">
    <property type="component" value="Unassembled WGS sequence"/>
</dbReference>
<sequence length="428" mass="48231">MYKKLFVIIVLLFSLLFVSTASIAKDKVIIITGDSVNVREEPSISSSVITQIDSGETFPFLQEKNDWYQIELENGTKGWIASWLGKIEEIESTTSPTKKGIILVDNLNIRSEPNTNSTVINQLQKDDHVQVISQENDWTEILYQSKSAWISSQYVDILEEEKSSEEDNTQTNMDAEFITTLFDNTSIKEKPTSKSKSIGETKADTVLEVLEKKDDWYKVKFDHDKTGYIATWIVSDTAVPATNPTTIEEAVNKTIVIDAGHGGRDDGAAGSNGTHEKELTLNVATQLASNLKRIGFNVVMTRSDDQFIPLEDRTYIATSNNADAFISIHFDSIEDSSVTGHTTYYYHDRDTQLSELIHQEISHVAQIRDRGVRFGDYFVLRENLKPSVLLELGYISNPEEEKIINSKSYQQQIAEAIAKGIQKYFSQI</sequence>
<evidence type="ECO:0000259" key="4">
    <source>
        <dbReference type="PROSITE" id="PS51781"/>
    </source>
</evidence>
<dbReference type="PANTHER" id="PTHR30404">
    <property type="entry name" value="N-ACETYLMURAMOYL-L-ALANINE AMIDASE"/>
    <property type="match status" value="1"/>
</dbReference>
<accession>A0ABW0LLP8</accession>
<name>A0ABW0LLP8_9BACI</name>
<dbReference type="SMART" id="SM00646">
    <property type="entry name" value="Ami_3"/>
    <property type="match status" value="1"/>
</dbReference>
<dbReference type="Gene3D" id="3.40.630.40">
    <property type="entry name" value="Zn-dependent exopeptidases"/>
    <property type="match status" value="1"/>
</dbReference>
<protein>
    <submittedName>
        <fullName evidence="5">N-acetylmuramoyl-L-alanine amidase</fullName>
        <ecNumber evidence="5">3.5.1.28</ecNumber>
    </submittedName>
</protein>
<dbReference type="EC" id="3.5.1.28" evidence="5"/>
<feature type="signal peptide" evidence="3">
    <location>
        <begin position="1"/>
        <end position="24"/>
    </location>
</feature>
<dbReference type="InterPro" id="IPR017293">
    <property type="entry name" value="N-acetylmuramoyl-L-ala_amidase"/>
</dbReference>
<dbReference type="PIRSF" id="PIRSF037846">
    <property type="entry name" value="Autolysin_YrvJ_prd"/>
    <property type="match status" value="1"/>
</dbReference>
<dbReference type="RefSeq" id="WP_382355076.1">
    <property type="nucleotide sequence ID" value="NZ_JBHSMC010000029.1"/>
</dbReference>
<feature type="domain" description="SH3b" evidence="4">
    <location>
        <begin position="97"/>
        <end position="159"/>
    </location>
</feature>
<dbReference type="EMBL" id="JBHSMC010000029">
    <property type="protein sequence ID" value="MFC5466704.1"/>
    <property type="molecule type" value="Genomic_DNA"/>
</dbReference>
<evidence type="ECO:0000256" key="3">
    <source>
        <dbReference type="SAM" id="SignalP"/>
    </source>
</evidence>
<feature type="chain" id="PRO_5045614084" evidence="3">
    <location>
        <begin position="25"/>
        <end position="428"/>
    </location>
</feature>
<feature type="domain" description="SH3b" evidence="4">
    <location>
        <begin position="26"/>
        <end position="88"/>
    </location>
</feature>